<evidence type="ECO:0000256" key="10">
    <source>
        <dbReference type="ARBA" id="ARBA00022842"/>
    </source>
</evidence>
<evidence type="ECO:0000256" key="5">
    <source>
        <dbReference type="ARBA" id="ARBA00022679"/>
    </source>
</evidence>
<comment type="catalytic activity">
    <reaction evidence="14">
        <text>pyruvate + ATP = phosphoenolpyruvate + ADP + H(+)</text>
        <dbReference type="Rhea" id="RHEA:18157"/>
        <dbReference type="ChEBI" id="CHEBI:15361"/>
        <dbReference type="ChEBI" id="CHEBI:15378"/>
        <dbReference type="ChEBI" id="CHEBI:30616"/>
        <dbReference type="ChEBI" id="CHEBI:58702"/>
        <dbReference type="ChEBI" id="CHEBI:456216"/>
        <dbReference type="EC" id="2.7.1.40"/>
    </reaction>
</comment>
<evidence type="ECO:0000256" key="7">
    <source>
        <dbReference type="ARBA" id="ARBA00022741"/>
    </source>
</evidence>
<gene>
    <name evidence="17" type="primary">pyk</name>
    <name evidence="17" type="ORF">CUN48_01070</name>
</gene>
<dbReference type="Gene3D" id="3.40.1380.20">
    <property type="entry name" value="Pyruvate kinase, C-terminal domain"/>
    <property type="match status" value="1"/>
</dbReference>
<evidence type="ECO:0000313" key="18">
    <source>
        <dbReference type="Proteomes" id="UP000230790"/>
    </source>
</evidence>
<keyword evidence="12 17" id="KW-0670">Pyruvate</keyword>
<evidence type="ECO:0000256" key="13">
    <source>
        <dbReference type="NCBIfam" id="TIGR01064"/>
    </source>
</evidence>
<evidence type="ECO:0000256" key="11">
    <source>
        <dbReference type="ARBA" id="ARBA00023152"/>
    </source>
</evidence>
<dbReference type="GO" id="GO:0004743">
    <property type="term" value="F:pyruvate kinase activity"/>
    <property type="evidence" value="ECO:0007669"/>
    <property type="project" value="UniProtKB-UniRule"/>
</dbReference>
<dbReference type="GO" id="GO:0000287">
    <property type="term" value="F:magnesium ion binding"/>
    <property type="evidence" value="ECO:0007669"/>
    <property type="project" value="UniProtKB-UniRule"/>
</dbReference>
<dbReference type="PRINTS" id="PR01050">
    <property type="entry name" value="PYRUVTKNASE"/>
</dbReference>
<dbReference type="Proteomes" id="UP000230790">
    <property type="component" value="Unassembled WGS sequence"/>
</dbReference>
<dbReference type="GO" id="GO:0016301">
    <property type="term" value="F:kinase activity"/>
    <property type="evidence" value="ECO:0007669"/>
    <property type="project" value="UniProtKB-KW"/>
</dbReference>
<dbReference type="InterPro" id="IPR015793">
    <property type="entry name" value="Pyrv_Knase_brl"/>
</dbReference>
<dbReference type="NCBIfam" id="NF004491">
    <property type="entry name" value="PRK05826.1"/>
    <property type="match status" value="1"/>
</dbReference>
<accession>A0A2M8QGK3</accession>
<name>A0A2M8QGK3_9CHLR</name>
<dbReference type="SUPFAM" id="SSF50800">
    <property type="entry name" value="PK beta-barrel domain-like"/>
    <property type="match status" value="1"/>
</dbReference>
<evidence type="ECO:0000256" key="4">
    <source>
        <dbReference type="ARBA" id="ARBA00012142"/>
    </source>
</evidence>
<dbReference type="PANTHER" id="PTHR11817">
    <property type="entry name" value="PYRUVATE KINASE"/>
    <property type="match status" value="1"/>
</dbReference>
<dbReference type="InterPro" id="IPR015813">
    <property type="entry name" value="Pyrv/PenolPyrv_kinase-like_dom"/>
</dbReference>
<evidence type="ECO:0000256" key="14">
    <source>
        <dbReference type="RuleBase" id="RU000504"/>
    </source>
</evidence>
<reference evidence="17 18" key="1">
    <citation type="submission" date="2017-11" db="EMBL/GenBank/DDBJ databases">
        <title>Evolution of Phototrophy in the Chloroflexi Phylum Driven by Horizontal Gene Transfer.</title>
        <authorList>
            <person name="Ward L.M."/>
            <person name="Hemp J."/>
            <person name="Shih P.M."/>
            <person name="Mcglynn S.E."/>
            <person name="Fischer W."/>
        </authorList>
    </citation>
    <scope>NUCLEOTIDE SEQUENCE [LARGE SCALE GENOMIC DNA]</scope>
    <source>
        <strain evidence="17">JP3_7</strain>
    </source>
</reference>
<dbReference type="InterPro" id="IPR036918">
    <property type="entry name" value="Pyrv_Knase_C_sf"/>
</dbReference>
<evidence type="ECO:0000256" key="3">
    <source>
        <dbReference type="ARBA" id="ARBA00008663"/>
    </source>
</evidence>
<evidence type="ECO:0000256" key="1">
    <source>
        <dbReference type="ARBA" id="ARBA00001958"/>
    </source>
</evidence>
<dbReference type="GO" id="GO:0030955">
    <property type="term" value="F:potassium ion binding"/>
    <property type="evidence" value="ECO:0007669"/>
    <property type="project" value="UniProtKB-UniRule"/>
</dbReference>
<dbReference type="Gene3D" id="3.20.20.60">
    <property type="entry name" value="Phosphoenolpyruvate-binding domains"/>
    <property type="match status" value="1"/>
</dbReference>
<feature type="domain" description="Pyruvate kinase barrel" evidence="15">
    <location>
        <begin position="2"/>
        <end position="319"/>
    </location>
</feature>
<dbReference type="InterPro" id="IPR015806">
    <property type="entry name" value="Pyrv_Knase_insert_dom_sf"/>
</dbReference>
<feature type="domain" description="Pyruvate kinase C-terminal" evidence="16">
    <location>
        <begin position="359"/>
        <end position="473"/>
    </location>
</feature>
<keyword evidence="11 14" id="KW-0324">Glycolysis</keyword>
<evidence type="ECO:0000313" key="17">
    <source>
        <dbReference type="EMBL" id="PJF48882.1"/>
    </source>
</evidence>
<sequence>MRTKIVCTLGPASEDETVLRGMIRAGMDIARLNFSHGSRADHERRIGLVRRIAAEERASVTLMGDLQGPKFRIGQLTDPGVALQRDQQVIFSVQPEGEAIPLPHPDLLAAIQVGQRMLIDDGAIALTVVRRIDATTIACRVLNGGVVMSNKGVSVPGLKIAMSALTPKDRDDVQFAIAQRMDALAMSFVRSAEDVYELRRLIQDCGGDQLVVAKIEKPEALDDLPNIVRASDAVMVARGDLGVEAAPEEVPFYQKRIILTCLRVGKPVITATQMLQSMITSPQPTRAEASDVANAVLDGTDALMLSGETAVGAFPVQAVEAMARIAARAEASVSYRPRALLSELHETLADDDRTDHKTDAITTAAVHIAETVGAKAIACASASGFTARMIARHRPAVPIVCLTPHERTQRYASFMWGVAAVIAETRKADADTLFEAACDAAQRLGCARPGDTIVVTAGLPLGSGSGHTNVIRLMEVRA</sequence>
<dbReference type="EMBL" id="PGTN01000004">
    <property type="protein sequence ID" value="PJF48882.1"/>
    <property type="molecule type" value="Genomic_DNA"/>
</dbReference>
<dbReference type="InterPro" id="IPR001697">
    <property type="entry name" value="Pyr_Knase"/>
</dbReference>
<organism evidence="17 18">
    <name type="scientific">Candidatus Thermofonsia Clade 3 bacterium</name>
    <dbReference type="NCBI Taxonomy" id="2364212"/>
    <lineage>
        <taxon>Bacteria</taxon>
        <taxon>Bacillati</taxon>
        <taxon>Chloroflexota</taxon>
        <taxon>Candidatus Thermofontia</taxon>
        <taxon>Candidatus Thermofonsia Clade 3</taxon>
    </lineage>
</organism>
<evidence type="ECO:0000256" key="8">
    <source>
        <dbReference type="ARBA" id="ARBA00022777"/>
    </source>
</evidence>
<comment type="cofactor">
    <cofactor evidence="1">
        <name>K(+)</name>
        <dbReference type="ChEBI" id="CHEBI:29103"/>
    </cofactor>
</comment>
<dbReference type="Pfam" id="PF02887">
    <property type="entry name" value="PK_C"/>
    <property type="match status" value="1"/>
</dbReference>
<evidence type="ECO:0000259" key="15">
    <source>
        <dbReference type="Pfam" id="PF00224"/>
    </source>
</evidence>
<dbReference type="InterPro" id="IPR015795">
    <property type="entry name" value="Pyrv_Knase_C"/>
</dbReference>
<protein>
    <recommendedName>
        <fullName evidence="4 13">Pyruvate kinase</fullName>
        <ecNumber evidence="4 13">2.7.1.40</ecNumber>
    </recommendedName>
</protein>
<keyword evidence="7" id="KW-0547">Nucleotide-binding</keyword>
<dbReference type="SUPFAM" id="SSF52935">
    <property type="entry name" value="PK C-terminal domain-like"/>
    <property type="match status" value="1"/>
</dbReference>
<keyword evidence="9" id="KW-0067">ATP-binding</keyword>
<dbReference type="AlphaFoldDB" id="A0A2M8QGK3"/>
<dbReference type="EC" id="2.7.1.40" evidence="4 13"/>
<keyword evidence="10 14" id="KW-0460">Magnesium</keyword>
<evidence type="ECO:0000256" key="6">
    <source>
        <dbReference type="ARBA" id="ARBA00022723"/>
    </source>
</evidence>
<dbReference type="NCBIfam" id="TIGR01064">
    <property type="entry name" value="pyruv_kin"/>
    <property type="match status" value="1"/>
</dbReference>
<comment type="pathway">
    <text evidence="2 14">Carbohydrate degradation; glycolysis; pyruvate from D-glyceraldehyde 3-phosphate: step 5/5.</text>
</comment>
<evidence type="ECO:0000256" key="12">
    <source>
        <dbReference type="ARBA" id="ARBA00023317"/>
    </source>
</evidence>
<comment type="similarity">
    <text evidence="3 14">Belongs to the pyruvate kinase family.</text>
</comment>
<evidence type="ECO:0000259" key="16">
    <source>
        <dbReference type="Pfam" id="PF02887"/>
    </source>
</evidence>
<dbReference type="UniPathway" id="UPA00109">
    <property type="reaction ID" value="UER00188"/>
</dbReference>
<evidence type="ECO:0000256" key="2">
    <source>
        <dbReference type="ARBA" id="ARBA00004997"/>
    </source>
</evidence>
<dbReference type="SUPFAM" id="SSF51621">
    <property type="entry name" value="Phosphoenolpyruvate/pyruvate domain"/>
    <property type="match status" value="1"/>
</dbReference>
<dbReference type="NCBIfam" id="NF004978">
    <property type="entry name" value="PRK06354.1"/>
    <property type="match status" value="1"/>
</dbReference>
<dbReference type="GO" id="GO:0005524">
    <property type="term" value="F:ATP binding"/>
    <property type="evidence" value="ECO:0007669"/>
    <property type="project" value="UniProtKB-KW"/>
</dbReference>
<keyword evidence="6" id="KW-0479">Metal-binding</keyword>
<proteinExistence type="inferred from homology"/>
<keyword evidence="8 14" id="KW-0418">Kinase</keyword>
<dbReference type="Pfam" id="PF00224">
    <property type="entry name" value="PK"/>
    <property type="match status" value="1"/>
</dbReference>
<comment type="caution">
    <text evidence="17">The sequence shown here is derived from an EMBL/GenBank/DDBJ whole genome shotgun (WGS) entry which is preliminary data.</text>
</comment>
<evidence type="ECO:0000256" key="9">
    <source>
        <dbReference type="ARBA" id="ARBA00022840"/>
    </source>
</evidence>
<dbReference type="Gene3D" id="2.40.33.10">
    <property type="entry name" value="PK beta-barrel domain-like"/>
    <property type="match status" value="1"/>
</dbReference>
<dbReference type="InterPro" id="IPR011037">
    <property type="entry name" value="Pyrv_Knase-like_insert_dom_sf"/>
</dbReference>
<dbReference type="InterPro" id="IPR040442">
    <property type="entry name" value="Pyrv_kinase-like_dom_sf"/>
</dbReference>
<keyword evidence="5 14" id="KW-0808">Transferase</keyword>